<evidence type="ECO:0000313" key="7">
    <source>
        <dbReference type="EMBL" id="BAJ62278.1"/>
    </source>
</evidence>
<feature type="transmembrane region" description="Helical" evidence="6">
    <location>
        <begin position="6"/>
        <end position="25"/>
    </location>
</feature>
<dbReference type="AlphaFoldDB" id="E8MZU3"/>
<accession>E8MZU3</accession>
<name>E8MZU3_ANATU</name>
<evidence type="ECO:0000313" key="8">
    <source>
        <dbReference type="Proteomes" id="UP000008922"/>
    </source>
</evidence>
<dbReference type="CDD" id="cd06580">
    <property type="entry name" value="TM_PBP1_transp_TpRbsC_like"/>
    <property type="match status" value="1"/>
</dbReference>
<dbReference type="PANTHER" id="PTHR43370:SF2">
    <property type="entry name" value="ABC TRANSPORTER PERMEASE PROTEIN"/>
    <property type="match status" value="1"/>
</dbReference>
<organism evidence="7 8">
    <name type="scientific">Anaerolinea thermophila (strain DSM 14523 / JCM 11388 / NBRC 100420 / UNI-1)</name>
    <dbReference type="NCBI Taxonomy" id="926569"/>
    <lineage>
        <taxon>Bacteria</taxon>
        <taxon>Bacillati</taxon>
        <taxon>Chloroflexota</taxon>
        <taxon>Anaerolineae</taxon>
        <taxon>Anaerolineales</taxon>
        <taxon>Anaerolineaceae</taxon>
        <taxon>Anaerolinea</taxon>
    </lineage>
</organism>
<dbReference type="InterPro" id="IPR001851">
    <property type="entry name" value="ABC_transp_permease"/>
</dbReference>
<dbReference type="EMBL" id="AP012029">
    <property type="protein sequence ID" value="BAJ62278.1"/>
    <property type="molecule type" value="Genomic_DNA"/>
</dbReference>
<keyword evidence="3 6" id="KW-0812">Transmembrane</keyword>
<feature type="transmembrane region" description="Helical" evidence="6">
    <location>
        <begin position="197"/>
        <end position="218"/>
    </location>
</feature>
<dbReference type="GO" id="GO:0005886">
    <property type="term" value="C:plasma membrane"/>
    <property type="evidence" value="ECO:0007669"/>
    <property type="project" value="UniProtKB-SubCell"/>
</dbReference>
<evidence type="ECO:0000256" key="1">
    <source>
        <dbReference type="ARBA" id="ARBA00004651"/>
    </source>
</evidence>
<keyword evidence="2" id="KW-1003">Cell membrane</keyword>
<feature type="transmembrane region" description="Helical" evidence="6">
    <location>
        <begin position="150"/>
        <end position="167"/>
    </location>
</feature>
<dbReference type="RefSeq" id="WP_013558675.1">
    <property type="nucleotide sequence ID" value="NC_014960.1"/>
</dbReference>
<proteinExistence type="predicted"/>
<dbReference type="Pfam" id="PF02653">
    <property type="entry name" value="BPD_transp_2"/>
    <property type="match status" value="1"/>
</dbReference>
<dbReference type="GO" id="GO:0022857">
    <property type="term" value="F:transmembrane transporter activity"/>
    <property type="evidence" value="ECO:0007669"/>
    <property type="project" value="InterPro"/>
</dbReference>
<protein>
    <submittedName>
        <fullName evidence="7">ABC transporter permease protein</fullName>
    </submittedName>
</protein>
<reference evidence="7 8" key="1">
    <citation type="submission" date="2010-12" db="EMBL/GenBank/DDBJ databases">
        <title>Whole genome sequence of Anaerolinea thermophila UNI-1.</title>
        <authorList>
            <person name="Narita-Yamada S."/>
            <person name="Kishi E."/>
            <person name="Watanabe Y."/>
            <person name="Takasaki K."/>
            <person name="Ankai A."/>
            <person name="Oguchi A."/>
            <person name="Fukui S."/>
            <person name="Takahashi M."/>
            <person name="Yashiro I."/>
            <person name="Hosoyama A."/>
            <person name="Sekiguchi Y."/>
            <person name="Hanada S."/>
            <person name="Fujita N."/>
        </authorList>
    </citation>
    <scope>NUCLEOTIDE SEQUENCE [LARGE SCALE GENOMIC DNA]</scope>
    <source>
        <strain evidence="8">DSM 14523 / JCM 11388 / NBRC 100420 / UNI-1</strain>
    </source>
</reference>
<evidence type="ECO:0000256" key="3">
    <source>
        <dbReference type="ARBA" id="ARBA00022692"/>
    </source>
</evidence>
<dbReference type="Proteomes" id="UP000008922">
    <property type="component" value="Chromosome"/>
</dbReference>
<dbReference type="InParanoid" id="E8MZU3"/>
<feature type="transmembrane region" description="Helical" evidence="6">
    <location>
        <begin position="93"/>
        <end position="115"/>
    </location>
</feature>
<dbReference type="STRING" id="926569.ANT_02440"/>
<sequence length="313" mass="34246">MNEFWLTIISYAKLILLTIVPFVLAGQGTMLGGRTGIFNVAQEGIMLVGASVGFLVSFLTGSNALGMLAAMLAGGLFGLALAYFTTHLRMDQFVIGLALFFIGVGLSTLLPKIIIGVTLTPPLIPTLKDIPIPGLSQIPVIGEIFFKQNVLVYFSILLSIGLWWYLYRTQAGMELRAVGENPQAADSLGVNVPRARYWTAILGGMLMGLAGAYLPMVYTGTFTENMVKGRGWLAIALTFFGGWKPDTILYGALFFALIEVLAYRVQVLGTAIPYQFLLMLPYLATILVMMFSFRKARVPAFLGQNYDREKRAL</sequence>
<evidence type="ECO:0000256" key="4">
    <source>
        <dbReference type="ARBA" id="ARBA00022989"/>
    </source>
</evidence>
<dbReference type="PANTHER" id="PTHR43370">
    <property type="entry name" value="SUGAR ABC TRANSPORTER INTEGRAL MEMBRANE PROTEIN-RELATED"/>
    <property type="match status" value="1"/>
</dbReference>
<evidence type="ECO:0000256" key="6">
    <source>
        <dbReference type="SAM" id="Phobius"/>
    </source>
</evidence>
<dbReference type="OrthoDB" id="9792579at2"/>
<keyword evidence="4 6" id="KW-1133">Transmembrane helix</keyword>
<dbReference type="KEGG" id="atm:ANT_02440"/>
<evidence type="ECO:0000256" key="5">
    <source>
        <dbReference type="ARBA" id="ARBA00023136"/>
    </source>
</evidence>
<feature type="transmembrane region" description="Helical" evidence="6">
    <location>
        <begin position="65"/>
        <end position="86"/>
    </location>
</feature>
<keyword evidence="5 6" id="KW-0472">Membrane</keyword>
<dbReference type="HOGENOM" id="CLU_040769_1_1_0"/>
<feature type="transmembrane region" description="Helical" evidence="6">
    <location>
        <begin position="37"/>
        <end position="59"/>
    </location>
</feature>
<keyword evidence="8" id="KW-1185">Reference proteome</keyword>
<feature type="transmembrane region" description="Helical" evidence="6">
    <location>
        <begin position="272"/>
        <end position="293"/>
    </location>
</feature>
<evidence type="ECO:0000256" key="2">
    <source>
        <dbReference type="ARBA" id="ARBA00022475"/>
    </source>
</evidence>
<dbReference type="eggNOG" id="COG1079">
    <property type="taxonomic scope" value="Bacteria"/>
</dbReference>
<comment type="subcellular location">
    <subcellularLocation>
        <location evidence="1">Cell membrane</location>
        <topology evidence="1">Multi-pass membrane protein</topology>
    </subcellularLocation>
</comment>
<gene>
    <name evidence="7" type="ordered locus">ANT_02440</name>
</gene>